<feature type="transmembrane region" description="Helical" evidence="6">
    <location>
        <begin position="266"/>
        <end position="290"/>
    </location>
</feature>
<dbReference type="Pfam" id="PF03631">
    <property type="entry name" value="Virul_fac_BrkB"/>
    <property type="match status" value="1"/>
</dbReference>
<keyword evidence="2" id="KW-1003">Cell membrane</keyword>
<feature type="transmembrane region" description="Helical" evidence="6">
    <location>
        <begin position="113"/>
        <end position="140"/>
    </location>
</feature>
<feature type="transmembrane region" description="Helical" evidence="6">
    <location>
        <begin position="161"/>
        <end position="185"/>
    </location>
</feature>
<comment type="caution">
    <text evidence="7">The sequence shown here is derived from an EMBL/GenBank/DDBJ whole genome shotgun (WGS) entry which is preliminary data.</text>
</comment>
<evidence type="ECO:0000313" key="8">
    <source>
        <dbReference type="Proteomes" id="UP000771749"/>
    </source>
</evidence>
<organism evidence="7 8">
    <name type="scientific">Candidatus Cryptobacteroides gallistercoris</name>
    <dbReference type="NCBI Taxonomy" id="2840765"/>
    <lineage>
        <taxon>Bacteria</taxon>
        <taxon>Pseudomonadati</taxon>
        <taxon>Bacteroidota</taxon>
        <taxon>Bacteroidia</taxon>
        <taxon>Bacteroidales</taxon>
        <taxon>Candidatus Cryptobacteroides</taxon>
    </lineage>
</organism>
<keyword evidence="5 6" id="KW-0472">Membrane</keyword>
<evidence type="ECO:0000256" key="5">
    <source>
        <dbReference type="ARBA" id="ARBA00023136"/>
    </source>
</evidence>
<dbReference type="EMBL" id="JADIMJ010000049">
    <property type="protein sequence ID" value="MBO8453733.1"/>
    <property type="molecule type" value="Genomic_DNA"/>
</dbReference>
<comment type="subcellular location">
    <subcellularLocation>
        <location evidence="1">Cell membrane</location>
        <topology evidence="1">Multi-pass membrane protein</topology>
    </subcellularLocation>
</comment>
<gene>
    <name evidence="7" type="ORF">IAC07_03290</name>
</gene>
<evidence type="ECO:0000313" key="7">
    <source>
        <dbReference type="EMBL" id="MBO8453733.1"/>
    </source>
</evidence>
<dbReference type="NCBIfam" id="TIGR00765">
    <property type="entry name" value="yihY_not_rbn"/>
    <property type="match status" value="1"/>
</dbReference>
<dbReference type="PANTHER" id="PTHR30213:SF0">
    <property type="entry name" value="UPF0761 MEMBRANE PROTEIN YIHY"/>
    <property type="match status" value="1"/>
</dbReference>
<dbReference type="AlphaFoldDB" id="A0A940DMD8"/>
<accession>A0A940DMD8</accession>
<proteinExistence type="predicted"/>
<feature type="transmembrane region" description="Helical" evidence="6">
    <location>
        <begin position="53"/>
        <end position="78"/>
    </location>
</feature>
<keyword evidence="4 6" id="KW-1133">Transmembrane helix</keyword>
<feature type="transmembrane region" description="Helical" evidence="6">
    <location>
        <begin position="235"/>
        <end position="254"/>
    </location>
</feature>
<reference evidence="7" key="1">
    <citation type="submission" date="2020-10" db="EMBL/GenBank/DDBJ databases">
        <authorList>
            <person name="Gilroy R."/>
        </authorList>
    </citation>
    <scope>NUCLEOTIDE SEQUENCE</scope>
    <source>
        <strain evidence="7">F1-3629</strain>
    </source>
</reference>
<evidence type="ECO:0000256" key="2">
    <source>
        <dbReference type="ARBA" id="ARBA00022475"/>
    </source>
</evidence>
<reference evidence="7" key="2">
    <citation type="journal article" date="2021" name="PeerJ">
        <title>Extensive microbial diversity within the chicken gut microbiome revealed by metagenomics and culture.</title>
        <authorList>
            <person name="Gilroy R."/>
            <person name="Ravi A."/>
            <person name="Getino M."/>
            <person name="Pursley I."/>
            <person name="Horton D.L."/>
            <person name="Alikhan N.F."/>
            <person name="Baker D."/>
            <person name="Gharbi K."/>
            <person name="Hall N."/>
            <person name="Watson M."/>
            <person name="Adriaenssens E.M."/>
            <person name="Foster-Nyarko E."/>
            <person name="Jarju S."/>
            <person name="Secka A."/>
            <person name="Antonio M."/>
            <person name="Oren A."/>
            <person name="Chaudhuri R.R."/>
            <person name="La Ragione R."/>
            <person name="Hildebrand F."/>
            <person name="Pallen M.J."/>
        </authorList>
    </citation>
    <scope>NUCLEOTIDE SEQUENCE</scope>
    <source>
        <strain evidence="7">F1-3629</strain>
    </source>
</reference>
<evidence type="ECO:0000256" key="1">
    <source>
        <dbReference type="ARBA" id="ARBA00004651"/>
    </source>
</evidence>
<protein>
    <submittedName>
        <fullName evidence="7">YihY/virulence factor BrkB family protein</fullName>
    </submittedName>
</protein>
<evidence type="ECO:0000256" key="6">
    <source>
        <dbReference type="SAM" id="Phobius"/>
    </source>
</evidence>
<dbReference type="PIRSF" id="PIRSF035875">
    <property type="entry name" value="RNase_BN"/>
    <property type="match status" value="1"/>
</dbReference>
<dbReference type="GO" id="GO:0005886">
    <property type="term" value="C:plasma membrane"/>
    <property type="evidence" value="ECO:0007669"/>
    <property type="project" value="UniProtKB-SubCell"/>
</dbReference>
<sequence length="308" mass="35497">MGSPKQTWNRIRHFLSEEIWILNPDELSRAKARFIKYIKVLIITIRTFSAQKIGFQAVALSFFGTMSVVPFLALTFVVTGGLGLEDRLRELLYENFSNYQEIINMIMGFADNIITTALSSGVGLVSSLFFLWVVLWMMISVERVFNNVWKVHKSRNIFKRISFYIIVLVLAPFVLLLFFSGSISYTNLFNNMEWGILGLEEVKSIVSWLLFYAVAMLTFSAMYKFIPNARVRYSHALKAAILSALAFTVLQYLYLETQLFVTRLNAVYGAMAAIPLFMFWLNFGWFIILFGSELSYAFQNVDDYNIDD</sequence>
<dbReference type="InterPro" id="IPR017039">
    <property type="entry name" value="Virul_fac_BrkB"/>
</dbReference>
<keyword evidence="3 6" id="KW-0812">Transmembrane</keyword>
<dbReference type="Proteomes" id="UP000771749">
    <property type="component" value="Unassembled WGS sequence"/>
</dbReference>
<evidence type="ECO:0000256" key="4">
    <source>
        <dbReference type="ARBA" id="ARBA00022989"/>
    </source>
</evidence>
<feature type="transmembrane region" description="Helical" evidence="6">
    <location>
        <begin position="205"/>
        <end position="223"/>
    </location>
</feature>
<evidence type="ECO:0000256" key="3">
    <source>
        <dbReference type="ARBA" id="ARBA00022692"/>
    </source>
</evidence>
<name>A0A940DMD8_9BACT</name>
<dbReference type="PANTHER" id="PTHR30213">
    <property type="entry name" value="INNER MEMBRANE PROTEIN YHJD"/>
    <property type="match status" value="1"/>
</dbReference>